<dbReference type="GO" id="GO:0005524">
    <property type="term" value="F:ATP binding"/>
    <property type="evidence" value="ECO:0007669"/>
    <property type="project" value="InterPro"/>
</dbReference>
<dbReference type="InterPro" id="IPR011009">
    <property type="entry name" value="Kinase-like_dom_sf"/>
</dbReference>
<dbReference type="SUPFAM" id="SSF56112">
    <property type="entry name" value="Protein kinase-like (PK-like)"/>
    <property type="match status" value="1"/>
</dbReference>
<dbReference type="PROSITE" id="PS50011">
    <property type="entry name" value="PROTEIN_KINASE_DOM"/>
    <property type="match status" value="1"/>
</dbReference>
<name>A0A433DFN3_9FUNG</name>
<dbReference type="GO" id="GO:0004674">
    <property type="term" value="F:protein serine/threonine kinase activity"/>
    <property type="evidence" value="ECO:0007669"/>
    <property type="project" value="TreeGrafter"/>
</dbReference>
<dbReference type="InterPro" id="IPR051681">
    <property type="entry name" value="Ser/Thr_Kinases-Pseudokinases"/>
</dbReference>
<organism evidence="3 4">
    <name type="scientific">Jimgerdemannia flammicorona</name>
    <dbReference type="NCBI Taxonomy" id="994334"/>
    <lineage>
        <taxon>Eukaryota</taxon>
        <taxon>Fungi</taxon>
        <taxon>Fungi incertae sedis</taxon>
        <taxon>Mucoromycota</taxon>
        <taxon>Mucoromycotina</taxon>
        <taxon>Endogonomycetes</taxon>
        <taxon>Endogonales</taxon>
        <taxon>Endogonaceae</taxon>
        <taxon>Jimgerdemannia</taxon>
    </lineage>
</organism>
<dbReference type="InterPro" id="IPR000719">
    <property type="entry name" value="Prot_kinase_dom"/>
</dbReference>
<evidence type="ECO:0000313" key="3">
    <source>
        <dbReference type="EMBL" id="RUP49637.1"/>
    </source>
</evidence>
<dbReference type="Proteomes" id="UP000268093">
    <property type="component" value="Unassembled WGS sequence"/>
</dbReference>
<dbReference type="OrthoDB" id="6718656at2759"/>
<dbReference type="AlphaFoldDB" id="A0A433DFN3"/>
<feature type="domain" description="Protein kinase" evidence="2">
    <location>
        <begin position="146"/>
        <end position="406"/>
    </location>
</feature>
<keyword evidence="4" id="KW-1185">Reference proteome</keyword>
<feature type="compositionally biased region" description="Basic and acidic residues" evidence="1">
    <location>
        <begin position="64"/>
        <end position="74"/>
    </location>
</feature>
<evidence type="ECO:0000259" key="2">
    <source>
        <dbReference type="PROSITE" id="PS50011"/>
    </source>
</evidence>
<gene>
    <name evidence="3" type="ORF">BC936DRAFT_141953</name>
</gene>
<dbReference type="PANTHER" id="PTHR44329">
    <property type="entry name" value="SERINE/THREONINE-PROTEIN KINASE TNNI3K-RELATED"/>
    <property type="match status" value="1"/>
</dbReference>
<dbReference type="PANTHER" id="PTHR44329:SF289">
    <property type="entry name" value="SERINE_THREONINE-PROTEIN KINASE VIK"/>
    <property type="match status" value="1"/>
</dbReference>
<feature type="non-terminal residue" evidence="3">
    <location>
        <position position="1"/>
    </location>
</feature>
<comment type="caution">
    <text evidence="3">The sequence shown here is derived from an EMBL/GenBank/DDBJ whole genome shotgun (WGS) entry which is preliminary data.</text>
</comment>
<reference evidence="3 4" key="1">
    <citation type="journal article" date="2018" name="New Phytol.">
        <title>Phylogenomics of Endogonaceae and evolution of mycorrhizas within Mucoromycota.</title>
        <authorList>
            <person name="Chang Y."/>
            <person name="Desiro A."/>
            <person name="Na H."/>
            <person name="Sandor L."/>
            <person name="Lipzen A."/>
            <person name="Clum A."/>
            <person name="Barry K."/>
            <person name="Grigoriev I.V."/>
            <person name="Martin F.M."/>
            <person name="Stajich J.E."/>
            <person name="Smith M.E."/>
            <person name="Bonito G."/>
            <person name="Spatafora J.W."/>
        </authorList>
    </citation>
    <scope>NUCLEOTIDE SEQUENCE [LARGE SCALE GENOMIC DNA]</scope>
    <source>
        <strain evidence="3 4">GMNB39</strain>
    </source>
</reference>
<protein>
    <submittedName>
        <fullName evidence="3">Kinase-like domain-containing protein</fullName>
    </submittedName>
</protein>
<accession>A0A433DFN3</accession>
<evidence type="ECO:0000256" key="1">
    <source>
        <dbReference type="SAM" id="MobiDB-lite"/>
    </source>
</evidence>
<keyword evidence="3" id="KW-0418">Kinase</keyword>
<dbReference type="EMBL" id="RBNI01002097">
    <property type="protein sequence ID" value="RUP49637.1"/>
    <property type="molecule type" value="Genomic_DNA"/>
</dbReference>
<feature type="region of interest" description="Disordered" evidence="1">
    <location>
        <begin position="64"/>
        <end position="124"/>
    </location>
</feature>
<dbReference type="Gene3D" id="1.10.510.10">
    <property type="entry name" value="Transferase(Phosphotransferase) domain 1"/>
    <property type="match status" value="1"/>
</dbReference>
<sequence length="453" mass="50656">ASEAVKSSDIQAGQNICLLKKALETLVTGLEKTHDIIWTHLPYNYIDTEGVQPLTEAMDREAILPKPDPNEFKDITSNQSPLNLREAPSKASDPGQIQDKTNDRALSPLESKFSSGEDPTLDGPKNWLQSAIKEGRIEFFDFDEEFNNPIRIAEGGFAKIYHTTGKKLKSKEYALKYLFEQPESAGAFQSLVNEYQLIRKVDDEHFVARCYGISQDPKTNSYILVMKYAEQGALPDYLKKNMGQLSWADKLSLAIQIAEALRYIHSRNVIHRDLHSKNILINAEGRALIADFGLGKLASAKTSKFNPQGRAPYIPPERLSQRAKHDTRGDVFSLGVIFWVISADGGEPFSDLDTMTTAMQINLGFREEPIQGTPEDYVELYSQCWDGDPAKRPKVDEILTRLDAMMKAVLEKEGKGDGFHNTVTSLAPVVSENTLSASLRRQISLDDPLEYGK</sequence>
<dbReference type="PRINTS" id="PR00109">
    <property type="entry name" value="TYRKINASE"/>
</dbReference>
<evidence type="ECO:0000313" key="4">
    <source>
        <dbReference type="Proteomes" id="UP000268093"/>
    </source>
</evidence>
<dbReference type="InterPro" id="IPR001245">
    <property type="entry name" value="Ser-Thr/Tyr_kinase_cat_dom"/>
</dbReference>
<dbReference type="Pfam" id="PF07714">
    <property type="entry name" value="PK_Tyr_Ser-Thr"/>
    <property type="match status" value="1"/>
</dbReference>
<keyword evidence="3" id="KW-0808">Transferase</keyword>
<proteinExistence type="predicted"/>